<dbReference type="PANTHER" id="PTHR31389:SF4">
    <property type="entry name" value="LD39211P"/>
    <property type="match status" value="1"/>
</dbReference>
<accession>A0AAD9JUF6</accession>
<dbReference type="InterPro" id="IPR012444">
    <property type="entry name" value="DUF1647"/>
</dbReference>
<organism evidence="1 2">
    <name type="scientific">Paralvinella palmiformis</name>
    <dbReference type="NCBI Taxonomy" id="53620"/>
    <lineage>
        <taxon>Eukaryota</taxon>
        <taxon>Metazoa</taxon>
        <taxon>Spiralia</taxon>
        <taxon>Lophotrochozoa</taxon>
        <taxon>Annelida</taxon>
        <taxon>Polychaeta</taxon>
        <taxon>Sedentaria</taxon>
        <taxon>Canalipalpata</taxon>
        <taxon>Terebellida</taxon>
        <taxon>Terebelliformia</taxon>
        <taxon>Alvinellidae</taxon>
        <taxon>Paralvinella</taxon>
    </lineage>
</organism>
<protein>
    <submittedName>
        <fullName evidence="1">Uncharacterized protein</fullName>
    </submittedName>
</protein>
<keyword evidence="2" id="KW-1185">Reference proteome</keyword>
<dbReference type="Pfam" id="PF07801">
    <property type="entry name" value="DUF1647"/>
    <property type="match status" value="1"/>
</dbReference>
<gene>
    <name evidence="1" type="ORF">LSH36_162g00019</name>
</gene>
<dbReference type="Proteomes" id="UP001208570">
    <property type="component" value="Unassembled WGS sequence"/>
</dbReference>
<proteinExistence type="predicted"/>
<dbReference type="AlphaFoldDB" id="A0AAD9JUF6"/>
<reference evidence="1" key="1">
    <citation type="journal article" date="2023" name="Mol. Biol. Evol.">
        <title>Third-Generation Sequencing Reveals the Adaptive Role of the Epigenome in Three Deep-Sea Polychaetes.</title>
        <authorList>
            <person name="Perez M."/>
            <person name="Aroh O."/>
            <person name="Sun Y."/>
            <person name="Lan Y."/>
            <person name="Juniper S.K."/>
            <person name="Young C.R."/>
            <person name="Angers B."/>
            <person name="Qian P.Y."/>
        </authorList>
    </citation>
    <scope>NUCLEOTIDE SEQUENCE</scope>
    <source>
        <strain evidence="1">P08H-3</strain>
    </source>
</reference>
<dbReference type="PANTHER" id="PTHR31389">
    <property type="entry name" value="LD39211P"/>
    <property type="match status" value="1"/>
</dbReference>
<sequence>MPLLRCLQNPDSYSYQLGNNTVIRGLPFYKHEEKRTFPSYYIDINKYDLSNFTFITGSSSNHFMESKDLIASIQKVFPWKQIYYYDLGLKKKEIKEMETWCGVIYREWRSDGYPKHARTMHSYAFKPLIIYEAIQTFNAIFWLDASGRLSPKVNHKNWNSVYDVARKTDGIVQFDNTGRDTFQCTNKGMYRYLPADEEKLKTFNMIGAGIVLLYRTERVFNKILYWWRLCALTKDCIEPKGHKINCGKNHPGVSICHRYDQSALNILIANMLNYEGKTIPKGKRIIEVQRHPTNFYNLTTECDKIVN</sequence>
<evidence type="ECO:0000313" key="2">
    <source>
        <dbReference type="Proteomes" id="UP001208570"/>
    </source>
</evidence>
<comment type="caution">
    <text evidence="1">The sequence shown here is derived from an EMBL/GenBank/DDBJ whole genome shotgun (WGS) entry which is preliminary data.</text>
</comment>
<name>A0AAD9JUF6_9ANNE</name>
<dbReference type="EMBL" id="JAODUP010000162">
    <property type="protein sequence ID" value="KAK2158855.1"/>
    <property type="molecule type" value="Genomic_DNA"/>
</dbReference>
<evidence type="ECO:0000313" key="1">
    <source>
        <dbReference type="EMBL" id="KAK2158855.1"/>
    </source>
</evidence>